<evidence type="ECO:0000313" key="2">
    <source>
        <dbReference type="Proteomes" id="UP001646157"/>
    </source>
</evidence>
<dbReference type="RefSeq" id="WP_205168165.1">
    <property type="nucleotide sequence ID" value="NZ_JAFBDZ010000001.1"/>
</dbReference>
<gene>
    <name evidence="1" type="ORF">JOC86_000496</name>
</gene>
<organism evidence="1 2">
    <name type="scientific">Rossellomorea pakistanensis</name>
    <dbReference type="NCBI Taxonomy" id="992288"/>
    <lineage>
        <taxon>Bacteria</taxon>
        <taxon>Bacillati</taxon>
        <taxon>Bacillota</taxon>
        <taxon>Bacilli</taxon>
        <taxon>Bacillales</taxon>
        <taxon>Bacillaceae</taxon>
        <taxon>Rossellomorea</taxon>
    </lineage>
</organism>
<proteinExistence type="predicted"/>
<evidence type="ECO:0008006" key="3">
    <source>
        <dbReference type="Google" id="ProtNLM"/>
    </source>
</evidence>
<dbReference type="EMBL" id="JAFBDZ010000001">
    <property type="protein sequence ID" value="MBM7583959.1"/>
    <property type="molecule type" value="Genomic_DNA"/>
</dbReference>
<keyword evidence="2" id="KW-1185">Reference proteome</keyword>
<sequence>MIALTKHLGVNFINRIPKNVYDLINDYINLWKDRLPNTLAGFYLHGLIVLDAYINDSSDIDFVAITKNRLTIELTGARAKIIPRIGSLIIHRFYLLALISNIEDL</sequence>
<name>A0ABS2N814_9BACI</name>
<reference evidence="1 2" key="1">
    <citation type="submission" date="2021-01" db="EMBL/GenBank/DDBJ databases">
        <title>Genomic Encyclopedia of Type Strains, Phase IV (KMG-IV): sequencing the most valuable type-strain genomes for metagenomic binning, comparative biology and taxonomic classification.</title>
        <authorList>
            <person name="Goeker M."/>
        </authorList>
    </citation>
    <scope>NUCLEOTIDE SEQUENCE [LARGE SCALE GENOMIC DNA]</scope>
    <source>
        <strain evidence="1 2">DSM 24834</strain>
    </source>
</reference>
<protein>
    <recommendedName>
        <fullName evidence="3">Polymerase nucleotidyl transferase domain-containing protein</fullName>
    </recommendedName>
</protein>
<dbReference type="Proteomes" id="UP001646157">
    <property type="component" value="Unassembled WGS sequence"/>
</dbReference>
<evidence type="ECO:0000313" key="1">
    <source>
        <dbReference type="EMBL" id="MBM7583959.1"/>
    </source>
</evidence>
<accession>A0ABS2N814</accession>
<comment type="caution">
    <text evidence="1">The sequence shown here is derived from an EMBL/GenBank/DDBJ whole genome shotgun (WGS) entry which is preliminary data.</text>
</comment>